<dbReference type="Pfam" id="PF17919">
    <property type="entry name" value="RT_RNaseH_2"/>
    <property type="match status" value="1"/>
</dbReference>
<evidence type="ECO:0000313" key="2">
    <source>
        <dbReference type="EMBL" id="GBM57643.1"/>
    </source>
</evidence>
<evidence type="ECO:0000313" key="3">
    <source>
        <dbReference type="Proteomes" id="UP000499080"/>
    </source>
</evidence>
<dbReference type="EMBL" id="BGPR01001601">
    <property type="protein sequence ID" value="GBM57643.1"/>
    <property type="molecule type" value="Genomic_DNA"/>
</dbReference>
<dbReference type="FunFam" id="3.30.70.270:FF:000026">
    <property type="entry name" value="Transposon Ty3-G Gag-Pol polyprotein"/>
    <property type="match status" value="1"/>
</dbReference>
<reference evidence="2 3" key="1">
    <citation type="journal article" date="2019" name="Sci. Rep.">
        <title>Orb-weaving spider Araneus ventricosus genome elucidates the spidroin gene catalogue.</title>
        <authorList>
            <person name="Kono N."/>
            <person name="Nakamura H."/>
            <person name="Ohtoshi R."/>
            <person name="Moran D.A.P."/>
            <person name="Shinohara A."/>
            <person name="Yoshida Y."/>
            <person name="Fujiwara M."/>
            <person name="Mori M."/>
            <person name="Tomita M."/>
            <person name="Arakawa K."/>
        </authorList>
    </citation>
    <scope>NUCLEOTIDE SEQUENCE [LARGE SCALE GENOMIC DNA]</scope>
</reference>
<keyword evidence="3" id="KW-1185">Reference proteome</keyword>
<organism evidence="2 3">
    <name type="scientific">Araneus ventricosus</name>
    <name type="common">Orbweaver spider</name>
    <name type="synonym">Epeira ventricosa</name>
    <dbReference type="NCBI Taxonomy" id="182803"/>
    <lineage>
        <taxon>Eukaryota</taxon>
        <taxon>Metazoa</taxon>
        <taxon>Ecdysozoa</taxon>
        <taxon>Arthropoda</taxon>
        <taxon>Chelicerata</taxon>
        <taxon>Arachnida</taxon>
        <taxon>Araneae</taxon>
        <taxon>Araneomorphae</taxon>
        <taxon>Entelegynae</taxon>
        <taxon>Araneoidea</taxon>
        <taxon>Araneidae</taxon>
        <taxon>Araneus</taxon>
    </lineage>
</organism>
<protein>
    <recommendedName>
        <fullName evidence="1">Reverse transcriptase/retrotransposon-derived protein RNase H-like domain-containing protein</fullName>
    </recommendedName>
</protein>
<dbReference type="AlphaFoldDB" id="A0A4Y2GVU5"/>
<gene>
    <name evidence="2" type="ORF">AVEN_225021_1</name>
</gene>
<dbReference type="GO" id="GO:0071897">
    <property type="term" value="P:DNA biosynthetic process"/>
    <property type="evidence" value="ECO:0007669"/>
    <property type="project" value="UniProtKB-ARBA"/>
</dbReference>
<evidence type="ECO:0000259" key="1">
    <source>
        <dbReference type="Pfam" id="PF17919"/>
    </source>
</evidence>
<accession>A0A4Y2GVU5</accession>
<feature type="domain" description="Reverse transcriptase/retrotransposon-derived protein RNase H-like" evidence="1">
    <location>
        <begin position="68"/>
        <end position="115"/>
    </location>
</feature>
<dbReference type="InterPro" id="IPR050951">
    <property type="entry name" value="Retrovirus_Pol_polyprotein"/>
</dbReference>
<dbReference type="InterPro" id="IPR043128">
    <property type="entry name" value="Rev_trsase/Diguanyl_cyclase"/>
</dbReference>
<proteinExistence type="predicted"/>
<dbReference type="SUPFAM" id="SSF56672">
    <property type="entry name" value="DNA/RNA polymerases"/>
    <property type="match status" value="1"/>
</dbReference>
<name>A0A4Y2GVU5_ARAVE</name>
<dbReference type="PANTHER" id="PTHR37984:SF8">
    <property type="entry name" value="CCHC-TYPE DOMAIN-CONTAINING PROTEIN"/>
    <property type="match status" value="1"/>
</dbReference>
<dbReference type="OrthoDB" id="6431143at2759"/>
<dbReference type="InterPro" id="IPR041577">
    <property type="entry name" value="RT_RNaseH_2"/>
</dbReference>
<sequence>MGLLVSKDGIKADPSHVRAINEIEKPTSKDDIKRLLGMVNFLSKFIPNVSAITSPLRVLLKKDIEFQWNHEQETSFEEIKRLTPVLKVFNDSPPITIQCDSSSDGLGACLLQEGQPV</sequence>
<dbReference type="PANTHER" id="PTHR37984">
    <property type="entry name" value="PROTEIN CBG26694"/>
    <property type="match status" value="1"/>
</dbReference>
<dbReference type="InterPro" id="IPR043502">
    <property type="entry name" value="DNA/RNA_pol_sf"/>
</dbReference>
<comment type="caution">
    <text evidence="2">The sequence shown here is derived from an EMBL/GenBank/DDBJ whole genome shotgun (WGS) entry which is preliminary data.</text>
</comment>
<dbReference type="Proteomes" id="UP000499080">
    <property type="component" value="Unassembled WGS sequence"/>
</dbReference>
<dbReference type="Gene3D" id="3.30.70.270">
    <property type="match status" value="1"/>
</dbReference>